<feature type="compositionally biased region" description="Basic and acidic residues" evidence="2">
    <location>
        <begin position="1"/>
        <end position="10"/>
    </location>
</feature>
<evidence type="ECO:0000256" key="1">
    <source>
        <dbReference type="ARBA" id="ARBA00005536"/>
    </source>
</evidence>
<proteinExistence type="inferred from homology"/>
<feature type="region of interest" description="Disordered" evidence="2">
    <location>
        <begin position="1"/>
        <end position="32"/>
    </location>
</feature>
<evidence type="ECO:0000256" key="2">
    <source>
        <dbReference type="SAM" id="MobiDB-lite"/>
    </source>
</evidence>
<comment type="similarity">
    <text evidence="1">Belongs to the IST1 family.</text>
</comment>
<dbReference type="Proteomes" id="UP000245207">
    <property type="component" value="Unassembled WGS sequence"/>
</dbReference>
<dbReference type="Pfam" id="PF03398">
    <property type="entry name" value="Ist1"/>
    <property type="match status" value="1"/>
</dbReference>
<dbReference type="InterPro" id="IPR005061">
    <property type="entry name" value="Ist1"/>
</dbReference>
<reference evidence="3 4" key="1">
    <citation type="journal article" date="2018" name="Mol. Plant">
        <title>The genome of Artemisia annua provides insight into the evolution of Asteraceae family and artemisinin biosynthesis.</title>
        <authorList>
            <person name="Shen Q."/>
            <person name="Zhang L."/>
            <person name="Liao Z."/>
            <person name="Wang S."/>
            <person name="Yan T."/>
            <person name="Shi P."/>
            <person name="Liu M."/>
            <person name="Fu X."/>
            <person name="Pan Q."/>
            <person name="Wang Y."/>
            <person name="Lv Z."/>
            <person name="Lu X."/>
            <person name="Zhang F."/>
            <person name="Jiang W."/>
            <person name="Ma Y."/>
            <person name="Chen M."/>
            <person name="Hao X."/>
            <person name="Li L."/>
            <person name="Tang Y."/>
            <person name="Lv G."/>
            <person name="Zhou Y."/>
            <person name="Sun X."/>
            <person name="Brodelius P.E."/>
            <person name="Rose J.K.C."/>
            <person name="Tang K."/>
        </authorList>
    </citation>
    <scope>NUCLEOTIDE SEQUENCE [LARGE SCALE GENOMIC DNA]</scope>
    <source>
        <strain evidence="4">cv. Huhao1</strain>
        <tissue evidence="3">Leaf</tissue>
    </source>
</reference>
<dbReference type="Gene3D" id="1.20.1260.60">
    <property type="entry name" value="Vacuolar protein sorting-associated protein Ist1"/>
    <property type="match status" value="1"/>
</dbReference>
<accession>A0A2U1PHU0</accession>
<dbReference type="EMBL" id="PKPP01001135">
    <property type="protein sequence ID" value="PWA85323.1"/>
    <property type="molecule type" value="Genomic_DNA"/>
</dbReference>
<dbReference type="STRING" id="35608.A0A2U1PHU0"/>
<dbReference type="PANTHER" id="PTHR12161:SF5">
    <property type="entry name" value="IST1 HOMOLOG"/>
    <property type="match status" value="1"/>
</dbReference>
<evidence type="ECO:0000313" key="3">
    <source>
        <dbReference type="EMBL" id="PWA85323.1"/>
    </source>
</evidence>
<evidence type="ECO:0000313" key="4">
    <source>
        <dbReference type="Proteomes" id="UP000245207"/>
    </source>
</evidence>
<protein>
    <submittedName>
        <fullName evidence="3">Vacuolar protein sorting-associated protein Ist1</fullName>
    </submittedName>
</protein>
<feature type="region of interest" description="Disordered" evidence="2">
    <location>
        <begin position="450"/>
        <end position="484"/>
    </location>
</feature>
<dbReference type="InterPro" id="IPR042277">
    <property type="entry name" value="IST1-like"/>
</dbReference>
<sequence length="552" mass="62485">MNPHDFHKGGDNLPLPTRSTETHHESTVGGSIQKHRAVASETVIAGECPLDLKEAILSLCFAAPRCEDLPKLIQVQMAFAGKYGTKFVAAATELMPECGVNRQRHEIWKAVEKLLTDNQMCQVRTGGHVCVKGHSKCIWASCLVQFNEMHLVSEGHHDLYISNIKFHSHIYRTVHLCFESVFPEMMTVGFLHYRCNVDAKCNNSCATLMGLQGEVTFGWSKCLLRWERKQYESNYKAASWSLLARAMDNGNFVQIVDSNLPRDCNDNEMARMDRVHNQPSIWRSPLLHPVVPRAVRCHKVAQPLIMSTILIEKRGHCKVSWKWLQFLLKYQLPWAQQYPQISKKTCALTNELFQLTGRSSKRNRNNPIPGAQGTTVQMTAPISTPRKRRVGQPRLDGKLLSETIFLPHIRVFDASSSAEISGPPSTSMASEPTKRCRYNMGVLPGIPAHHTTLTPLPTGQPEEYAPPSSSGGAPTNKHTTTKGKGHCKLSWKRIRFLDYQLLLGEQYHRMSNKGSFHNPYCSPCHLIFLHCILIRGNRLMGCLIYRKRRCER</sequence>
<gene>
    <name evidence="3" type="ORF">CTI12_AA151150</name>
</gene>
<dbReference type="PANTHER" id="PTHR12161">
    <property type="entry name" value="IST1 FAMILY MEMBER"/>
    <property type="match status" value="1"/>
</dbReference>
<name>A0A2U1PHU0_ARTAN</name>
<dbReference type="OrthoDB" id="29853at2759"/>
<organism evidence="3 4">
    <name type="scientific">Artemisia annua</name>
    <name type="common">Sweet wormwood</name>
    <dbReference type="NCBI Taxonomy" id="35608"/>
    <lineage>
        <taxon>Eukaryota</taxon>
        <taxon>Viridiplantae</taxon>
        <taxon>Streptophyta</taxon>
        <taxon>Embryophyta</taxon>
        <taxon>Tracheophyta</taxon>
        <taxon>Spermatophyta</taxon>
        <taxon>Magnoliopsida</taxon>
        <taxon>eudicotyledons</taxon>
        <taxon>Gunneridae</taxon>
        <taxon>Pentapetalae</taxon>
        <taxon>asterids</taxon>
        <taxon>campanulids</taxon>
        <taxon>Asterales</taxon>
        <taxon>Asteraceae</taxon>
        <taxon>Asteroideae</taxon>
        <taxon>Anthemideae</taxon>
        <taxon>Artemisiinae</taxon>
        <taxon>Artemisia</taxon>
    </lineage>
</organism>
<dbReference type="AlphaFoldDB" id="A0A2U1PHU0"/>
<comment type="caution">
    <text evidence="3">The sequence shown here is derived from an EMBL/GenBank/DDBJ whole genome shotgun (WGS) entry which is preliminary data.</text>
</comment>
<keyword evidence="4" id="KW-1185">Reference proteome</keyword>
<dbReference type="GO" id="GO:0015031">
    <property type="term" value="P:protein transport"/>
    <property type="evidence" value="ECO:0007669"/>
    <property type="project" value="InterPro"/>
</dbReference>